<reference evidence="2" key="1">
    <citation type="submission" date="2016-10" db="EMBL/GenBank/DDBJ databases">
        <authorList>
            <person name="Varghese N."/>
            <person name="Submissions S."/>
        </authorList>
    </citation>
    <scope>NUCLEOTIDE SEQUENCE [LARGE SCALE GENOMIC DNA]</scope>
    <source>
        <strain evidence="2">DSM 24729</strain>
    </source>
</reference>
<dbReference type="Pfam" id="PF11013">
    <property type="entry name" value="DUF2851"/>
    <property type="match status" value="1"/>
</dbReference>
<proteinExistence type="predicted"/>
<gene>
    <name evidence="1" type="ORF">SAMN04487992_11386</name>
</gene>
<dbReference type="InterPro" id="IPR021272">
    <property type="entry name" value="DUF2851"/>
</dbReference>
<evidence type="ECO:0000313" key="2">
    <source>
        <dbReference type="Proteomes" id="UP000182114"/>
    </source>
</evidence>
<name>A0A1G7KQ01_9FLAO</name>
<dbReference type="AlphaFoldDB" id="A0A1G7KQ01"/>
<dbReference type="eggNOG" id="ENOG502Z7XW">
    <property type="taxonomic scope" value="Bacteria"/>
</dbReference>
<dbReference type="RefSeq" id="WP_074539258.1">
    <property type="nucleotide sequence ID" value="NZ_FNBD01000013.1"/>
</dbReference>
<dbReference type="EMBL" id="FNBD01000013">
    <property type="protein sequence ID" value="SDF39124.1"/>
    <property type="molecule type" value="Genomic_DNA"/>
</dbReference>
<sequence length="426" mass="49109">MREDFLHFIWKHKKLPITNLVSTGGEAIEIVQVGTHNHLAGPDFFNAQIRIGSQLWAGNVEIHIKSSDWYAHNHEQDENYDTVILHVVWEDDATVHRKDNIPIPTLALKTYLSPKLIKAYEALFSKSGKRFINCEKQISGLDSFVLKNWLDRMYFERLEEKSTLILSLLKKSKNNWEEVLFVLLLKNFGLKINGDAFLSLAQSVDFTSVRKIGADTLQLESLLFGHAGLLDENNTDLYFRELKDEYQYVKRKFQCEDSNAVRPAFFKLRPPNFPTIRLSQFSNLYAGQNNLFRRLIDATSIEELYGIFSVSASEYWDTHYTFAKESKKSKKKLTKKFIDLLIINTILPLKFCHAQYHGKEIESNLIPIIIGIKKEDNSIIETFNNLKISAHNAMESQSLLQLYTNYCLKNKCLQCAVGNSLLKGND</sequence>
<protein>
    <recommendedName>
        <fullName evidence="3">DUF2851 domain-containing protein</fullName>
    </recommendedName>
</protein>
<keyword evidence="2" id="KW-1185">Reference proteome</keyword>
<accession>A0A1G7KQ01</accession>
<evidence type="ECO:0000313" key="1">
    <source>
        <dbReference type="EMBL" id="SDF39124.1"/>
    </source>
</evidence>
<organism evidence="1 2">
    <name type="scientific">Cellulophaga baltica</name>
    <dbReference type="NCBI Taxonomy" id="76594"/>
    <lineage>
        <taxon>Bacteria</taxon>
        <taxon>Pseudomonadati</taxon>
        <taxon>Bacteroidota</taxon>
        <taxon>Flavobacteriia</taxon>
        <taxon>Flavobacteriales</taxon>
        <taxon>Flavobacteriaceae</taxon>
        <taxon>Cellulophaga</taxon>
    </lineage>
</organism>
<dbReference type="Proteomes" id="UP000182114">
    <property type="component" value="Unassembled WGS sequence"/>
</dbReference>
<evidence type="ECO:0008006" key="3">
    <source>
        <dbReference type="Google" id="ProtNLM"/>
    </source>
</evidence>